<dbReference type="InterPro" id="IPR020843">
    <property type="entry name" value="ER"/>
</dbReference>
<dbReference type="InterPro" id="IPR002364">
    <property type="entry name" value="Quin_OxRdtase/zeta-crystal_CS"/>
</dbReference>
<dbReference type="Proteomes" id="UP000179627">
    <property type="component" value="Unassembled WGS sequence"/>
</dbReference>
<dbReference type="EMBL" id="MBLM01000144">
    <property type="protein sequence ID" value="OHV31486.1"/>
    <property type="molecule type" value="Genomic_DNA"/>
</dbReference>
<dbReference type="PROSITE" id="PS01162">
    <property type="entry name" value="QOR_ZETA_CRYSTAL"/>
    <property type="match status" value="1"/>
</dbReference>
<dbReference type="RefSeq" id="WP_071088446.1">
    <property type="nucleotide sequence ID" value="NZ_MBLM01000144.1"/>
</dbReference>
<dbReference type="OrthoDB" id="9801186at2"/>
<gene>
    <name evidence="2" type="ORF">CC117_26175</name>
</gene>
<reference evidence="3" key="1">
    <citation type="submission" date="2016-07" db="EMBL/GenBank/DDBJ databases">
        <title>Sequence Frankia sp. strain CcI1.17.</title>
        <authorList>
            <person name="Ghodhbane-Gtari F."/>
            <person name="Swanson E."/>
            <person name="Gueddou A."/>
            <person name="Morris K."/>
            <person name="Hezbri K."/>
            <person name="Ktari A."/>
            <person name="Nouioui I."/>
            <person name="Abebe-Akele F."/>
            <person name="Simpson S."/>
            <person name="Thomas K."/>
            <person name="Gtari M."/>
            <person name="Tisa L.S."/>
            <person name="Hurst S."/>
        </authorList>
    </citation>
    <scope>NUCLEOTIDE SEQUENCE [LARGE SCALE GENOMIC DNA]</scope>
    <source>
        <strain evidence="3">Cc1.17</strain>
    </source>
</reference>
<dbReference type="PANTHER" id="PTHR44013:SF1">
    <property type="entry name" value="ZINC-TYPE ALCOHOL DEHYDROGENASE-LIKE PROTEIN C16A3.02C"/>
    <property type="match status" value="1"/>
</dbReference>
<dbReference type="InterPro" id="IPR036291">
    <property type="entry name" value="NAD(P)-bd_dom_sf"/>
</dbReference>
<dbReference type="Pfam" id="PF13602">
    <property type="entry name" value="ADH_zinc_N_2"/>
    <property type="match status" value="1"/>
</dbReference>
<dbReference type="GO" id="GO:0008270">
    <property type="term" value="F:zinc ion binding"/>
    <property type="evidence" value="ECO:0007669"/>
    <property type="project" value="InterPro"/>
</dbReference>
<dbReference type="InterPro" id="IPR052733">
    <property type="entry name" value="Chloroplast_QOR"/>
</dbReference>
<dbReference type="AlphaFoldDB" id="A0A1S1QD00"/>
<comment type="caution">
    <text evidence="2">The sequence shown here is derived from an EMBL/GenBank/DDBJ whole genome shotgun (WGS) entry which is preliminary data.</text>
</comment>
<keyword evidence="3" id="KW-1185">Reference proteome</keyword>
<dbReference type="InterPro" id="IPR013154">
    <property type="entry name" value="ADH-like_N"/>
</dbReference>
<evidence type="ECO:0000259" key="1">
    <source>
        <dbReference type="SMART" id="SM00829"/>
    </source>
</evidence>
<dbReference type="PANTHER" id="PTHR44013">
    <property type="entry name" value="ZINC-TYPE ALCOHOL DEHYDROGENASE-LIKE PROTEIN C16A3.02C"/>
    <property type="match status" value="1"/>
</dbReference>
<dbReference type="GO" id="GO:0016491">
    <property type="term" value="F:oxidoreductase activity"/>
    <property type="evidence" value="ECO:0007669"/>
    <property type="project" value="InterPro"/>
</dbReference>
<accession>A0A1S1QD00</accession>
<dbReference type="Gene3D" id="3.40.50.720">
    <property type="entry name" value="NAD(P)-binding Rossmann-like Domain"/>
    <property type="match status" value="1"/>
</dbReference>
<name>A0A1S1QD00_9ACTN</name>
<dbReference type="SUPFAM" id="SSF51735">
    <property type="entry name" value="NAD(P)-binding Rossmann-fold domains"/>
    <property type="match status" value="1"/>
</dbReference>
<dbReference type="SMART" id="SM00829">
    <property type="entry name" value="PKS_ER"/>
    <property type="match status" value="1"/>
</dbReference>
<dbReference type="Gene3D" id="3.90.180.10">
    <property type="entry name" value="Medium-chain alcohol dehydrogenases, catalytic domain"/>
    <property type="match status" value="1"/>
</dbReference>
<sequence length="306" mass="31816">MRAIRIHEYGDASVIRYEDVPRPVPGLGEVLIRVAATSFNPSEIGLRSGLLRSTFPLELPHTLGWDVAGTVVEVGSNVRTFTVHDRVIGLLDSGAAAEYAVAAADALVLAPTSSPLTHAAAIPVAGLTAWQAVFEHAHVTAGQRVLVNGAGGGVGGFAVQFAKHAGAHVLATASPRSAVAVGRLGADQIIDYTASPVADHLDERIDTVLNLAAITPQQADALVPLLRPGGMFVSITTPIEPPTSIPVTARNFVARNDTSQLAALVTLVDTGVVHIDIAASRPLADLAAVHRDAESNRTRGKIIIVP</sequence>
<dbReference type="SUPFAM" id="SSF50129">
    <property type="entry name" value="GroES-like"/>
    <property type="match status" value="1"/>
</dbReference>
<dbReference type="CDD" id="cd05289">
    <property type="entry name" value="MDR_like_2"/>
    <property type="match status" value="1"/>
</dbReference>
<protein>
    <submittedName>
        <fullName evidence="2">NADPH:quinone reductase</fullName>
    </submittedName>
</protein>
<dbReference type="InterPro" id="IPR011032">
    <property type="entry name" value="GroES-like_sf"/>
</dbReference>
<proteinExistence type="predicted"/>
<evidence type="ECO:0000313" key="3">
    <source>
        <dbReference type="Proteomes" id="UP000179627"/>
    </source>
</evidence>
<dbReference type="Pfam" id="PF08240">
    <property type="entry name" value="ADH_N"/>
    <property type="match status" value="1"/>
</dbReference>
<organism evidence="2 3">
    <name type="scientific">Parafrankia colletiae</name>
    <dbReference type="NCBI Taxonomy" id="573497"/>
    <lineage>
        <taxon>Bacteria</taxon>
        <taxon>Bacillati</taxon>
        <taxon>Actinomycetota</taxon>
        <taxon>Actinomycetes</taxon>
        <taxon>Frankiales</taxon>
        <taxon>Frankiaceae</taxon>
        <taxon>Parafrankia</taxon>
    </lineage>
</organism>
<evidence type="ECO:0000313" key="2">
    <source>
        <dbReference type="EMBL" id="OHV31486.1"/>
    </source>
</evidence>
<feature type="domain" description="Enoyl reductase (ER)" evidence="1">
    <location>
        <begin position="10"/>
        <end position="304"/>
    </location>
</feature>